<sequence>MESASKSALVSLRADNKIYIMADEGMISGFENKQKALDFFQKGYNQSHRRGYEASMSACINYITFQPAIHEISEDELQGLVEQGVIVPETFKSYRLNHISGMMTGALCTGENAEKWHESGTSPRLIEEQF</sequence>
<proteinExistence type="predicted"/>
<reference evidence="1 2" key="1">
    <citation type="submission" date="2017-09" db="EMBL/GenBank/DDBJ databases">
        <title>Large-scale bioinformatics analysis of Bacillus genomes uncovers conserved roles of natural products in bacterial physiology.</title>
        <authorList>
            <consortium name="Agbiome Team Llc"/>
            <person name="Bleich R.M."/>
            <person name="Grubbs K.J."/>
            <person name="Santa Maria K.C."/>
            <person name="Allen S.E."/>
            <person name="Farag S."/>
            <person name="Shank E.A."/>
            <person name="Bowers A."/>
        </authorList>
    </citation>
    <scope>NUCLEOTIDE SEQUENCE [LARGE SCALE GENOMIC DNA]</scope>
    <source>
        <strain evidence="1 2">AFS065400</strain>
    </source>
</reference>
<gene>
    <name evidence="1" type="ORF">COK72_01850</name>
</gene>
<comment type="caution">
    <text evidence="1">The sequence shown here is derived from an EMBL/GenBank/DDBJ whole genome shotgun (WGS) entry which is preliminary data.</text>
</comment>
<evidence type="ECO:0000313" key="2">
    <source>
        <dbReference type="Proteomes" id="UP000226106"/>
    </source>
</evidence>
<name>A0A9X7FXU4_BACTU</name>
<dbReference type="EMBL" id="NVCO01000007">
    <property type="protein sequence ID" value="PFT50771.1"/>
    <property type="molecule type" value="Genomic_DNA"/>
</dbReference>
<dbReference type="Proteomes" id="UP000226106">
    <property type="component" value="Unassembled WGS sequence"/>
</dbReference>
<dbReference type="RefSeq" id="WP_098392899.1">
    <property type="nucleotide sequence ID" value="NZ_NTVZ01000052.1"/>
</dbReference>
<organism evidence="1 2">
    <name type="scientific">Bacillus thuringiensis</name>
    <dbReference type="NCBI Taxonomy" id="1428"/>
    <lineage>
        <taxon>Bacteria</taxon>
        <taxon>Bacillati</taxon>
        <taxon>Bacillota</taxon>
        <taxon>Bacilli</taxon>
        <taxon>Bacillales</taxon>
        <taxon>Bacillaceae</taxon>
        <taxon>Bacillus</taxon>
        <taxon>Bacillus cereus group</taxon>
    </lineage>
</organism>
<accession>A0A9X7FXU4</accession>
<protein>
    <submittedName>
        <fullName evidence="1">Uncharacterized protein</fullName>
    </submittedName>
</protein>
<dbReference type="AlphaFoldDB" id="A0A9X7FXU4"/>
<evidence type="ECO:0000313" key="1">
    <source>
        <dbReference type="EMBL" id="PFT50771.1"/>
    </source>
</evidence>